<organism evidence="2 3">
    <name type="scientific">Linnemannia elongata AG-77</name>
    <dbReference type="NCBI Taxonomy" id="1314771"/>
    <lineage>
        <taxon>Eukaryota</taxon>
        <taxon>Fungi</taxon>
        <taxon>Fungi incertae sedis</taxon>
        <taxon>Mucoromycota</taxon>
        <taxon>Mortierellomycotina</taxon>
        <taxon>Mortierellomycetes</taxon>
        <taxon>Mortierellales</taxon>
        <taxon>Mortierellaceae</taxon>
        <taxon>Linnemannia</taxon>
    </lineage>
</organism>
<dbReference type="Proteomes" id="UP000078512">
    <property type="component" value="Unassembled WGS sequence"/>
</dbReference>
<evidence type="ECO:0000313" key="2">
    <source>
        <dbReference type="EMBL" id="OAQ31528.1"/>
    </source>
</evidence>
<proteinExistence type="predicted"/>
<reference evidence="2 3" key="1">
    <citation type="submission" date="2016-05" db="EMBL/GenBank/DDBJ databases">
        <title>Genome sequencing reveals origins of a unique bacterial endosymbiosis in the earliest lineages of terrestrial Fungi.</title>
        <authorList>
            <consortium name="DOE Joint Genome Institute"/>
            <person name="Uehling J."/>
            <person name="Gryganskyi A."/>
            <person name="Hameed K."/>
            <person name="Tschaplinski T."/>
            <person name="Misztal P."/>
            <person name="Wu S."/>
            <person name="Desiro A."/>
            <person name="Vande Pol N."/>
            <person name="Du Z.-Y."/>
            <person name="Zienkiewicz A."/>
            <person name="Zienkiewicz K."/>
            <person name="Morin E."/>
            <person name="Tisserant E."/>
            <person name="Splivallo R."/>
            <person name="Hainaut M."/>
            <person name="Henrissat B."/>
            <person name="Ohm R."/>
            <person name="Kuo A."/>
            <person name="Yan J."/>
            <person name="Lipzen A."/>
            <person name="Nolan M."/>
            <person name="Labutti K."/>
            <person name="Barry K."/>
            <person name="Goldstein A."/>
            <person name="Labbe J."/>
            <person name="Schadt C."/>
            <person name="Tuskan G."/>
            <person name="Grigoriev I."/>
            <person name="Martin F."/>
            <person name="Vilgalys R."/>
            <person name="Bonito G."/>
        </authorList>
    </citation>
    <scope>NUCLEOTIDE SEQUENCE [LARGE SCALE GENOMIC DNA]</scope>
    <source>
        <strain evidence="2 3">AG-77</strain>
    </source>
</reference>
<dbReference type="EMBL" id="KV442029">
    <property type="protein sequence ID" value="OAQ31528.1"/>
    <property type="molecule type" value="Genomic_DNA"/>
</dbReference>
<accession>A0A197K2W1</accession>
<evidence type="ECO:0000256" key="1">
    <source>
        <dbReference type="SAM" id="MobiDB-lite"/>
    </source>
</evidence>
<keyword evidence="3" id="KW-1185">Reference proteome</keyword>
<dbReference type="AlphaFoldDB" id="A0A197K2W1"/>
<name>A0A197K2W1_9FUNG</name>
<feature type="compositionally biased region" description="Low complexity" evidence="1">
    <location>
        <begin position="171"/>
        <end position="181"/>
    </location>
</feature>
<sequence length="221" mass="24801">MILSSSSSSRYSSHYGQPTQLAPNNWAQFALHPYSTDLRFVVKVSGLDPPGLWYNVLCKNIGLLQSFPSLETLAFASLSQGSFNWAVQEKNATGSSPCNETTTTTTAATVLKDPSQTKPLNNSVKMYWLQPVNQNNPQAPADELNQVQSREMDQDYLVDGDERGIQRGPMSQQQQQSQQQHQQHECIVAQSFFPYVYQDDGSWTMLSFKISSLDCFRTCRA</sequence>
<feature type="region of interest" description="Disordered" evidence="1">
    <location>
        <begin position="161"/>
        <end position="181"/>
    </location>
</feature>
<evidence type="ECO:0000313" key="3">
    <source>
        <dbReference type="Proteomes" id="UP000078512"/>
    </source>
</evidence>
<gene>
    <name evidence="2" type="ORF">K457DRAFT_17235</name>
</gene>
<protein>
    <submittedName>
        <fullName evidence="2">Uncharacterized protein</fullName>
    </submittedName>
</protein>